<feature type="transmembrane region" description="Helical" evidence="1">
    <location>
        <begin position="196"/>
        <end position="215"/>
    </location>
</feature>
<dbReference type="EMBL" id="CAJNOI010000050">
    <property type="protein sequence ID" value="CAF0944093.1"/>
    <property type="molecule type" value="Genomic_DNA"/>
</dbReference>
<evidence type="ECO:0000256" key="1">
    <source>
        <dbReference type="SAM" id="Phobius"/>
    </source>
</evidence>
<dbReference type="EMBL" id="CAJNOM010000175">
    <property type="protein sequence ID" value="CAF1180800.1"/>
    <property type="molecule type" value="Genomic_DNA"/>
</dbReference>
<dbReference type="OrthoDB" id="10029092at2759"/>
<comment type="caution">
    <text evidence="3">The sequence shown here is derived from an EMBL/GenBank/DDBJ whole genome shotgun (WGS) entry which is preliminary data.</text>
</comment>
<keyword evidence="5" id="KW-1185">Reference proteome</keyword>
<reference evidence="3" key="1">
    <citation type="submission" date="2021-02" db="EMBL/GenBank/DDBJ databases">
        <authorList>
            <person name="Nowell W R."/>
        </authorList>
    </citation>
    <scope>NUCLEOTIDE SEQUENCE</scope>
</reference>
<feature type="transmembrane region" description="Helical" evidence="1">
    <location>
        <begin position="6"/>
        <end position="27"/>
    </location>
</feature>
<name>A0A814V577_9BILA</name>
<keyword evidence="1" id="KW-1133">Transmembrane helix</keyword>
<feature type="transmembrane region" description="Helical" evidence="1">
    <location>
        <begin position="221"/>
        <end position="240"/>
    </location>
</feature>
<sequence length="264" mass="30154">MLPYGSYLAISIGSVCVIILVGFIILLKLPLRRLVILLESVFRFKEVRNIGDDYAVIDVCNDQFEISKTISSRLPFVFALGMCFLVIILVFIEGCIFSTRHVYSTRLCSDRTPNCYLFKSQLTSFKPIYNFICEPDKPIIPSNMSASYAVCYGFVLPDQSSIDLLNQLGVCAGILSMVESLYPLAYRFARHKYRRICLILLICAMILLEIIVLSMQLNVTFITIILLTLTEVLLVNIFVLQYRHMKYPANLTRMGSYIEMKDML</sequence>
<keyword evidence="1" id="KW-0812">Transmembrane</keyword>
<evidence type="ECO:0000313" key="4">
    <source>
        <dbReference type="EMBL" id="CAF1191979.1"/>
    </source>
</evidence>
<evidence type="ECO:0000313" key="3">
    <source>
        <dbReference type="EMBL" id="CAF1180800.1"/>
    </source>
</evidence>
<feature type="transmembrane region" description="Helical" evidence="1">
    <location>
        <begin position="76"/>
        <end position="99"/>
    </location>
</feature>
<evidence type="ECO:0000313" key="5">
    <source>
        <dbReference type="Proteomes" id="UP000663832"/>
    </source>
</evidence>
<organism evidence="3 5">
    <name type="scientific">Adineta steineri</name>
    <dbReference type="NCBI Taxonomy" id="433720"/>
    <lineage>
        <taxon>Eukaryota</taxon>
        <taxon>Metazoa</taxon>
        <taxon>Spiralia</taxon>
        <taxon>Gnathifera</taxon>
        <taxon>Rotifera</taxon>
        <taxon>Eurotatoria</taxon>
        <taxon>Bdelloidea</taxon>
        <taxon>Adinetida</taxon>
        <taxon>Adinetidae</taxon>
        <taxon>Adineta</taxon>
    </lineage>
</organism>
<proteinExistence type="predicted"/>
<dbReference type="Proteomes" id="UP000663832">
    <property type="component" value="Unassembled WGS sequence"/>
</dbReference>
<keyword evidence="1" id="KW-0472">Membrane</keyword>
<protein>
    <submittedName>
        <fullName evidence="3">Uncharacterized protein</fullName>
    </submittedName>
</protein>
<accession>A0A814V577</accession>
<dbReference type="Proteomes" id="UP000663877">
    <property type="component" value="Unassembled WGS sequence"/>
</dbReference>
<gene>
    <name evidence="2" type="ORF">BJG266_LOCUS12825</name>
    <name evidence="3" type="ORF">QVE165_LOCUS24668</name>
    <name evidence="4" type="ORF">QVE165_LOCUS25302</name>
</gene>
<dbReference type="EMBL" id="CAJNOM010000183">
    <property type="protein sequence ID" value="CAF1191979.1"/>
    <property type="molecule type" value="Genomic_DNA"/>
</dbReference>
<evidence type="ECO:0000313" key="2">
    <source>
        <dbReference type="EMBL" id="CAF0944093.1"/>
    </source>
</evidence>
<dbReference type="AlphaFoldDB" id="A0A814V577"/>